<evidence type="ECO:0000313" key="3">
    <source>
        <dbReference type="EMBL" id="CAI6323334.1"/>
    </source>
</evidence>
<dbReference type="PANTHER" id="PTHR38116:SF5">
    <property type="entry name" value="BZIP DOMAIN-CONTAINING PROTEIN"/>
    <property type="match status" value="1"/>
</dbReference>
<feature type="compositionally biased region" description="Basic residues" evidence="1">
    <location>
        <begin position="84"/>
        <end position="95"/>
    </location>
</feature>
<name>A0A9W4U891_9PLEO</name>
<reference evidence="3" key="1">
    <citation type="submission" date="2023-01" db="EMBL/GenBank/DDBJ databases">
        <authorList>
            <person name="Van Ghelder C."/>
            <person name="Rancurel C."/>
        </authorList>
    </citation>
    <scope>NUCLEOTIDE SEQUENCE</scope>
    <source>
        <strain evidence="3">CNCM I-4278</strain>
    </source>
</reference>
<dbReference type="Gene3D" id="1.20.5.170">
    <property type="match status" value="1"/>
</dbReference>
<comment type="caution">
    <text evidence="3">The sequence shown here is derived from an EMBL/GenBank/DDBJ whole genome shotgun (WGS) entry which is preliminary data.</text>
</comment>
<dbReference type="InterPro" id="IPR046347">
    <property type="entry name" value="bZIP_sf"/>
</dbReference>
<organism evidence="3 4">
    <name type="scientific">Periconia digitata</name>
    <dbReference type="NCBI Taxonomy" id="1303443"/>
    <lineage>
        <taxon>Eukaryota</taxon>
        <taxon>Fungi</taxon>
        <taxon>Dikarya</taxon>
        <taxon>Ascomycota</taxon>
        <taxon>Pezizomycotina</taxon>
        <taxon>Dothideomycetes</taxon>
        <taxon>Pleosporomycetidae</taxon>
        <taxon>Pleosporales</taxon>
        <taxon>Massarineae</taxon>
        <taxon>Periconiaceae</taxon>
        <taxon>Periconia</taxon>
    </lineage>
</organism>
<proteinExistence type="predicted"/>
<dbReference type="SUPFAM" id="SSF57959">
    <property type="entry name" value="Leucine zipper domain"/>
    <property type="match status" value="1"/>
</dbReference>
<keyword evidence="4" id="KW-1185">Reference proteome</keyword>
<accession>A0A9W4U891</accession>
<feature type="region of interest" description="Disordered" evidence="1">
    <location>
        <begin position="60"/>
        <end position="162"/>
    </location>
</feature>
<feature type="compositionally biased region" description="Basic and acidic residues" evidence="1">
    <location>
        <begin position="98"/>
        <end position="129"/>
    </location>
</feature>
<dbReference type="InterPro" id="IPR021833">
    <property type="entry name" value="DUF3425"/>
</dbReference>
<protein>
    <recommendedName>
        <fullName evidence="2">BZIP domain-containing protein</fullName>
    </recommendedName>
</protein>
<evidence type="ECO:0000313" key="4">
    <source>
        <dbReference type="Proteomes" id="UP001152607"/>
    </source>
</evidence>
<feature type="compositionally biased region" description="Basic and acidic residues" evidence="1">
    <location>
        <begin position="72"/>
        <end position="81"/>
    </location>
</feature>
<dbReference type="Proteomes" id="UP001152607">
    <property type="component" value="Unassembled WGS sequence"/>
</dbReference>
<dbReference type="PANTHER" id="PTHR38116">
    <property type="entry name" value="CHROMOSOME 7, WHOLE GENOME SHOTGUN SEQUENCE"/>
    <property type="match status" value="1"/>
</dbReference>
<dbReference type="AlphaFoldDB" id="A0A9W4U891"/>
<sequence>MLAYASQKSNQPIRHRSSQAKSPSKTQSLHTLLDIFSFYSQIITSIWLILHLRDNPKPIMNTSQPKAPYKRNMTDKRRDQNRAAQRKYRAKRKQQVAHLEEQVSALREKTQEREQDEGGPHGNNTEEIRNNITPSGNIASNTGTASSTAILPESGSNETSQNSNMTVLMRLLAADSENDAESLMRFALREQFDVSKVIIAGLRALKAESERTSIQPFTQDGVDWRPELWPPAISQNIGTSIMPDPLLNGILLRRQAPLECFYHNCRQIGLAFEEMALPTCRSPWYSPMYAPGAELLQLDGVPPDLKPTPAQLTIAHHPFWDTIPFPWIRERIITLSARNPPPFQWHELKQDILLGGMVCWRSRAREEGLPWDRRSWEVRPWFRHKWGWLIEEQGKVEQQSKWWRAMQGQDH</sequence>
<dbReference type="GO" id="GO:0003700">
    <property type="term" value="F:DNA-binding transcription factor activity"/>
    <property type="evidence" value="ECO:0007669"/>
    <property type="project" value="InterPro"/>
</dbReference>
<dbReference type="EMBL" id="CAOQHR010000002">
    <property type="protein sequence ID" value="CAI6323334.1"/>
    <property type="molecule type" value="Genomic_DNA"/>
</dbReference>
<dbReference type="Pfam" id="PF11905">
    <property type="entry name" value="DUF3425"/>
    <property type="match status" value="1"/>
</dbReference>
<feature type="compositionally biased region" description="Polar residues" evidence="1">
    <location>
        <begin position="130"/>
        <end position="162"/>
    </location>
</feature>
<evidence type="ECO:0000256" key="1">
    <source>
        <dbReference type="SAM" id="MobiDB-lite"/>
    </source>
</evidence>
<feature type="compositionally biased region" description="Polar residues" evidence="1">
    <location>
        <begin position="1"/>
        <end position="12"/>
    </location>
</feature>
<feature type="region of interest" description="Disordered" evidence="1">
    <location>
        <begin position="1"/>
        <end position="26"/>
    </location>
</feature>
<feature type="domain" description="BZIP" evidence="2">
    <location>
        <begin position="76"/>
        <end position="91"/>
    </location>
</feature>
<dbReference type="OrthoDB" id="5973539at2759"/>
<evidence type="ECO:0000259" key="2">
    <source>
        <dbReference type="PROSITE" id="PS00036"/>
    </source>
</evidence>
<dbReference type="CDD" id="cd14688">
    <property type="entry name" value="bZIP_YAP"/>
    <property type="match status" value="1"/>
</dbReference>
<gene>
    <name evidence="3" type="ORF">PDIGIT_LOCUS3687</name>
</gene>
<dbReference type="InterPro" id="IPR004827">
    <property type="entry name" value="bZIP"/>
</dbReference>
<dbReference type="PROSITE" id="PS00036">
    <property type="entry name" value="BZIP_BASIC"/>
    <property type="match status" value="1"/>
</dbReference>